<feature type="transmembrane region" description="Helical" evidence="1">
    <location>
        <begin position="62"/>
        <end position="79"/>
    </location>
</feature>
<sequence>MPIYIYIQPYSLSETAARPILTNHNSAAHYQDPVLFLSSTVTAYLLSILSSSPKHHTTIPTLYFLLIFTTPYQFLINFSRDFKEHQYLRLGKSEKS</sequence>
<keyword evidence="1" id="KW-1133">Transmembrane helix</keyword>
<reference evidence="2 3" key="1">
    <citation type="journal article" date="2018" name="Nat. Genet.">
        <title>The Rosa genome provides new insights in the design of modern roses.</title>
        <authorList>
            <person name="Bendahmane M."/>
        </authorList>
    </citation>
    <scope>NUCLEOTIDE SEQUENCE [LARGE SCALE GENOMIC DNA]</scope>
    <source>
        <strain evidence="3">cv. Old Blush</strain>
    </source>
</reference>
<accession>A0A2P6PK18</accession>
<comment type="caution">
    <text evidence="2">The sequence shown here is derived from an EMBL/GenBank/DDBJ whole genome shotgun (WGS) entry which is preliminary data.</text>
</comment>
<dbReference type="AlphaFoldDB" id="A0A2P6PK18"/>
<dbReference type="Proteomes" id="UP000238479">
    <property type="component" value="Chromosome 6"/>
</dbReference>
<dbReference type="EMBL" id="PDCK01000044">
    <property type="protein sequence ID" value="PRQ22273.1"/>
    <property type="molecule type" value="Genomic_DNA"/>
</dbReference>
<protein>
    <submittedName>
        <fullName evidence="2">Uncharacterized protein</fullName>
    </submittedName>
</protein>
<keyword evidence="1" id="KW-0812">Transmembrane</keyword>
<gene>
    <name evidence="2" type="ORF">RchiOBHm_Chr6g0248491</name>
</gene>
<evidence type="ECO:0000313" key="2">
    <source>
        <dbReference type="EMBL" id="PRQ22273.1"/>
    </source>
</evidence>
<keyword evidence="1" id="KW-0472">Membrane</keyword>
<organism evidence="2 3">
    <name type="scientific">Rosa chinensis</name>
    <name type="common">China rose</name>
    <dbReference type="NCBI Taxonomy" id="74649"/>
    <lineage>
        <taxon>Eukaryota</taxon>
        <taxon>Viridiplantae</taxon>
        <taxon>Streptophyta</taxon>
        <taxon>Embryophyta</taxon>
        <taxon>Tracheophyta</taxon>
        <taxon>Spermatophyta</taxon>
        <taxon>Magnoliopsida</taxon>
        <taxon>eudicotyledons</taxon>
        <taxon>Gunneridae</taxon>
        <taxon>Pentapetalae</taxon>
        <taxon>rosids</taxon>
        <taxon>fabids</taxon>
        <taxon>Rosales</taxon>
        <taxon>Rosaceae</taxon>
        <taxon>Rosoideae</taxon>
        <taxon>Rosoideae incertae sedis</taxon>
        <taxon>Rosa</taxon>
    </lineage>
</organism>
<proteinExistence type="predicted"/>
<dbReference type="Gramene" id="PRQ22273">
    <property type="protein sequence ID" value="PRQ22273"/>
    <property type="gene ID" value="RchiOBHm_Chr6g0248491"/>
</dbReference>
<evidence type="ECO:0000256" key="1">
    <source>
        <dbReference type="SAM" id="Phobius"/>
    </source>
</evidence>
<keyword evidence="3" id="KW-1185">Reference proteome</keyword>
<name>A0A2P6PK18_ROSCH</name>
<evidence type="ECO:0000313" key="3">
    <source>
        <dbReference type="Proteomes" id="UP000238479"/>
    </source>
</evidence>